<reference evidence="1" key="2">
    <citation type="journal article" date="2015" name="Fish Shellfish Immunol.">
        <title>Early steps in the European eel (Anguilla anguilla)-Vibrio vulnificus interaction in the gills: Role of the RtxA13 toxin.</title>
        <authorList>
            <person name="Callol A."/>
            <person name="Pajuelo D."/>
            <person name="Ebbesson L."/>
            <person name="Teles M."/>
            <person name="MacKenzie S."/>
            <person name="Amaro C."/>
        </authorList>
    </citation>
    <scope>NUCLEOTIDE SEQUENCE</scope>
</reference>
<name>A0A0E9TPL3_ANGAN</name>
<dbReference type="AlphaFoldDB" id="A0A0E9TPL3"/>
<proteinExistence type="predicted"/>
<accession>A0A0E9TPL3</accession>
<reference evidence="1" key="1">
    <citation type="submission" date="2014-11" db="EMBL/GenBank/DDBJ databases">
        <authorList>
            <person name="Amaro Gonzalez C."/>
        </authorList>
    </citation>
    <scope>NUCLEOTIDE SEQUENCE</scope>
</reference>
<protein>
    <submittedName>
        <fullName evidence="1">Uncharacterized protein</fullName>
    </submittedName>
</protein>
<organism evidence="1">
    <name type="scientific">Anguilla anguilla</name>
    <name type="common">European freshwater eel</name>
    <name type="synonym">Muraena anguilla</name>
    <dbReference type="NCBI Taxonomy" id="7936"/>
    <lineage>
        <taxon>Eukaryota</taxon>
        <taxon>Metazoa</taxon>
        <taxon>Chordata</taxon>
        <taxon>Craniata</taxon>
        <taxon>Vertebrata</taxon>
        <taxon>Euteleostomi</taxon>
        <taxon>Actinopterygii</taxon>
        <taxon>Neopterygii</taxon>
        <taxon>Teleostei</taxon>
        <taxon>Anguilliformes</taxon>
        <taxon>Anguillidae</taxon>
        <taxon>Anguilla</taxon>
    </lineage>
</organism>
<sequence>MFCYRIKYISYLWYFVLSDRLDKVKGAAEQSYFA</sequence>
<dbReference type="EMBL" id="GBXM01053787">
    <property type="protein sequence ID" value="JAH54790.1"/>
    <property type="molecule type" value="Transcribed_RNA"/>
</dbReference>
<evidence type="ECO:0000313" key="1">
    <source>
        <dbReference type="EMBL" id="JAH54790.1"/>
    </source>
</evidence>